<comment type="caution">
    <text evidence="3">The sequence shown here is derived from an EMBL/GenBank/DDBJ whole genome shotgun (WGS) entry which is preliminary data.</text>
</comment>
<dbReference type="InterPro" id="IPR005036">
    <property type="entry name" value="CBM21_dom"/>
</dbReference>
<reference evidence="3 4" key="1">
    <citation type="journal article" date="2019" name="Sci. Rep.">
        <title>Comparative genomics of chytrid fungi reveal insights into the obligate biotrophic and pathogenic lifestyle of Synchytrium endobioticum.</title>
        <authorList>
            <person name="van de Vossenberg B.T.L.H."/>
            <person name="Warris S."/>
            <person name="Nguyen H.D.T."/>
            <person name="van Gent-Pelzer M.P.E."/>
            <person name="Joly D.L."/>
            <person name="van de Geest H.C."/>
            <person name="Bonants P.J.M."/>
            <person name="Smith D.S."/>
            <person name="Levesque C.A."/>
            <person name="van der Lee T.A.J."/>
        </authorList>
    </citation>
    <scope>NUCLEOTIDE SEQUENCE [LARGE SCALE GENOMIC DNA]</scope>
    <source>
        <strain evidence="3 4">CBS 809.83</strain>
    </source>
</reference>
<dbReference type="PROSITE" id="PS51159">
    <property type="entry name" value="CBM21"/>
    <property type="match status" value="1"/>
</dbReference>
<feature type="region of interest" description="Disordered" evidence="1">
    <location>
        <begin position="1"/>
        <end position="70"/>
    </location>
</feature>
<sequence>MLYGSDRYSPAGAPLPIQGNRPGSSTAAAELHRMLQRAQPIPFKPSSSPDNRIVPRSPPSSNVFRKPNTPPKYELVRKVPSPTPLQAPPPSVTAAAFSSSSLTKPSVLCNSQGAVVRSCLKAAAPQKSGKKGLTFDKTLENVCVFVRGSMVTDIKGCERYGVKDTGDVNATTLSASLALLETWTITSKNTLPMPAFGSLPVVLDSVQLENGRVLVGNVLVRNLDYNKTVLVHYTIDNWTTSHDVSASYHNTVSQNNGDFRGIDRFVFRIELNREFGSATTAGNVSFALRYDVGGCTHWDNNRGANYRVELRRPTGDHRPAPVVPASRPLFPWHDPTSARAQSTHTIRPPSTAPIPIPAAPRVIPKKVDPSKQFIPISPPTGCPIATAAHVTLPLSAEERRKMRAIALAKTSTLSTPSLKYSPPSTPVLPVPSGAATRRSPSPTSFSDAIEMPFSAGSLGAMSHMGRRPSFGGSSLYADGDSFIAGFGCSPPSHHTGYAACRA</sequence>
<feature type="domain" description="CBM21" evidence="2">
    <location>
        <begin position="193"/>
        <end position="309"/>
    </location>
</feature>
<proteinExistence type="predicted"/>
<evidence type="ECO:0000313" key="4">
    <source>
        <dbReference type="Proteomes" id="UP000318582"/>
    </source>
</evidence>
<dbReference type="PANTHER" id="PTHR12307">
    <property type="entry name" value="PROTEIN PHOSPHATASE 1 REGULATORY SUBUNIT"/>
    <property type="match status" value="1"/>
</dbReference>
<dbReference type="Gene3D" id="2.60.40.2440">
    <property type="entry name" value="Carbohydrate binding type-21 domain"/>
    <property type="match status" value="1"/>
</dbReference>
<gene>
    <name evidence="3" type="ORF">PhCBS80983_g02378</name>
</gene>
<dbReference type="PANTHER" id="PTHR12307:SF36">
    <property type="entry name" value="GLYCOGEN-BINDING SUBUNIT 76A"/>
    <property type="match status" value="1"/>
</dbReference>
<organism evidence="3 4">
    <name type="scientific">Powellomyces hirtus</name>
    <dbReference type="NCBI Taxonomy" id="109895"/>
    <lineage>
        <taxon>Eukaryota</taxon>
        <taxon>Fungi</taxon>
        <taxon>Fungi incertae sedis</taxon>
        <taxon>Chytridiomycota</taxon>
        <taxon>Chytridiomycota incertae sedis</taxon>
        <taxon>Chytridiomycetes</taxon>
        <taxon>Spizellomycetales</taxon>
        <taxon>Powellomycetaceae</taxon>
        <taxon>Powellomyces</taxon>
    </lineage>
</organism>
<evidence type="ECO:0000313" key="3">
    <source>
        <dbReference type="EMBL" id="TPX59537.1"/>
    </source>
</evidence>
<dbReference type="EMBL" id="QEAQ01000024">
    <property type="protein sequence ID" value="TPX59537.1"/>
    <property type="molecule type" value="Genomic_DNA"/>
</dbReference>
<accession>A0A507E833</accession>
<dbReference type="InterPro" id="IPR038175">
    <property type="entry name" value="CBM21_dom_sf"/>
</dbReference>
<protein>
    <recommendedName>
        <fullName evidence="2">CBM21 domain-containing protein</fullName>
    </recommendedName>
</protein>
<dbReference type="GO" id="GO:0005979">
    <property type="term" value="P:regulation of glycogen biosynthetic process"/>
    <property type="evidence" value="ECO:0007669"/>
    <property type="project" value="TreeGrafter"/>
</dbReference>
<dbReference type="GO" id="GO:0008157">
    <property type="term" value="F:protein phosphatase 1 binding"/>
    <property type="evidence" value="ECO:0007669"/>
    <property type="project" value="TreeGrafter"/>
</dbReference>
<dbReference type="InterPro" id="IPR050782">
    <property type="entry name" value="PP1_regulatory_subunit_3"/>
</dbReference>
<dbReference type="Proteomes" id="UP000318582">
    <property type="component" value="Unassembled WGS sequence"/>
</dbReference>
<dbReference type="Pfam" id="PF03370">
    <property type="entry name" value="CBM_21"/>
    <property type="match status" value="1"/>
</dbReference>
<evidence type="ECO:0000256" key="1">
    <source>
        <dbReference type="SAM" id="MobiDB-lite"/>
    </source>
</evidence>
<feature type="region of interest" description="Disordered" evidence="1">
    <location>
        <begin position="317"/>
        <end position="356"/>
    </location>
</feature>
<evidence type="ECO:0000259" key="2">
    <source>
        <dbReference type="PROSITE" id="PS51159"/>
    </source>
</evidence>
<dbReference type="GO" id="GO:0000164">
    <property type="term" value="C:protein phosphatase type 1 complex"/>
    <property type="evidence" value="ECO:0007669"/>
    <property type="project" value="TreeGrafter"/>
</dbReference>
<keyword evidence="4" id="KW-1185">Reference proteome</keyword>
<feature type="region of interest" description="Disordered" evidence="1">
    <location>
        <begin position="416"/>
        <end position="444"/>
    </location>
</feature>
<dbReference type="GO" id="GO:2001069">
    <property type="term" value="F:glycogen binding"/>
    <property type="evidence" value="ECO:0007669"/>
    <property type="project" value="TreeGrafter"/>
</dbReference>
<dbReference type="STRING" id="109895.A0A507E833"/>
<name>A0A507E833_9FUNG</name>
<dbReference type="AlphaFoldDB" id="A0A507E833"/>